<dbReference type="CDD" id="cd03025">
    <property type="entry name" value="DsbA_FrnE_like"/>
    <property type="match status" value="1"/>
</dbReference>
<protein>
    <recommendedName>
        <fullName evidence="2">ClpXP adapter protein SpxH</fullName>
    </recommendedName>
</protein>
<name>A0A2N5M7N8_9BACI</name>
<accession>A0A2N5M7N8</accession>
<comment type="function">
    <text evidence="2">Adapter protein required for efficient degradation of Spx by ClpXP under non-stress conditions. Interaction with Spx stabilizes Spx and exposes the C-terminus of Spx for recognition and proteolysis by ClpXP.</text>
</comment>
<sequence>MNSQEPNFNVTDWIKSQHCENIGNKPIEIYIFIDPLCADCWSLEPSLKKLQIEYGGYISFKRVLGARLAALNKVKNSPFREKGCLNGSTAEETQSSDSAVSTPYNASIALKAAELQGRKAGTRFLRKLQEMLFLEQMNVSDLDILFECAKGAQLDTEEFINDFTSSSAAKAFQCDLKITNEMEVQELPTLVFFNQNIEEEGIKISGYYPYEVYKHILEEMLGGLPEPAEPPSLETFLRMFGLASSSEISMIYELSHQEVEREMKKLVLKQFVQKIPAKKGPFWKLID</sequence>
<dbReference type="Pfam" id="PF13743">
    <property type="entry name" value="Thioredoxin_5"/>
    <property type="match status" value="1"/>
</dbReference>
<dbReference type="GO" id="GO:0016853">
    <property type="term" value="F:isomerase activity"/>
    <property type="evidence" value="ECO:0007669"/>
    <property type="project" value="UniProtKB-KW"/>
</dbReference>
<proteinExistence type="inferred from homology"/>
<evidence type="ECO:0000256" key="2">
    <source>
        <dbReference type="HAMAP-Rule" id="MF_02245"/>
    </source>
</evidence>
<dbReference type="EMBL" id="PGUY01000022">
    <property type="protein sequence ID" value="PLT30369.1"/>
    <property type="molecule type" value="Genomic_DNA"/>
</dbReference>
<keyword evidence="1 2" id="KW-0963">Cytoplasm</keyword>
<dbReference type="OrthoDB" id="9813770at2"/>
<comment type="similarity">
    <text evidence="2">Belongs to the SpxH family.</text>
</comment>
<dbReference type="AlphaFoldDB" id="A0A2N5M7N8"/>
<gene>
    <name evidence="2" type="primary">spxH</name>
    <name evidence="3" type="ORF">CUU66_07820</name>
</gene>
<dbReference type="PANTHER" id="PTHR13887">
    <property type="entry name" value="GLUTATHIONE S-TRANSFERASE KAPPA"/>
    <property type="match status" value="1"/>
</dbReference>
<dbReference type="Gene3D" id="3.40.30.10">
    <property type="entry name" value="Glutaredoxin"/>
    <property type="match status" value="1"/>
</dbReference>
<dbReference type="Gene3D" id="1.10.472.60">
    <property type="entry name" value="putative protein disulfide isomerase domain"/>
    <property type="match status" value="1"/>
</dbReference>
<dbReference type="InterPro" id="IPR046404">
    <property type="entry name" value="Adapter_SpxH"/>
</dbReference>
<comment type="caution">
    <text evidence="3">The sequence shown here is derived from an EMBL/GenBank/DDBJ whole genome shotgun (WGS) entry which is preliminary data.</text>
</comment>
<keyword evidence="4" id="KW-1185">Reference proteome</keyword>
<dbReference type="RefSeq" id="WP_101641122.1">
    <property type="nucleotide sequence ID" value="NZ_PGUY01000022.1"/>
</dbReference>
<dbReference type="PANTHER" id="PTHR13887:SF47">
    <property type="entry name" value="CLPXP ADAPTER PROTEIN SPXH"/>
    <property type="match status" value="1"/>
</dbReference>
<dbReference type="HAMAP" id="MF_02245">
    <property type="entry name" value="Adapter_SpxH"/>
    <property type="match status" value="1"/>
</dbReference>
<evidence type="ECO:0000313" key="4">
    <source>
        <dbReference type="Proteomes" id="UP000234748"/>
    </source>
</evidence>
<keyword evidence="3" id="KW-0413">Isomerase</keyword>
<evidence type="ECO:0000313" key="3">
    <source>
        <dbReference type="EMBL" id="PLT30369.1"/>
    </source>
</evidence>
<reference evidence="3 4" key="1">
    <citation type="submission" date="2017-11" db="EMBL/GenBank/DDBJ databases">
        <title>Comparitive Functional Genomics of Dry Heat Resistant strains isolated from the Viking Spacecraft.</title>
        <authorList>
            <person name="Seuylemezian A."/>
            <person name="Cooper K."/>
            <person name="Vaishampayan P."/>
        </authorList>
    </citation>
    <scope>NUCLEOTIDE SEQUENCE [LARGE SCALE GENOMIC DNA]</scope>
    <source>
        <strain evidence="3 4">V1-29</strain>
    </source>
</reference>
<dbReference type="SUPFAM" id="SSF52833">
    <property type="entry name" value="Thioredoxin-like"/>
    <property type="match status" value="1"/>
</dbReference>
<dbReference type="GO" id="GO:0005737">
    <property type="term" value="C:cytoplasm"/>
    <property type="evidence" value="ECO:0007669"/>
    <property type="project" value="UniProtKB-SubCell"/>
</dbReference>
<comment type="subcellular location">
    <subcellularLocation>
        <location evidence="2">Cytoplasm</location>
    </subcellularLocation>
</comment>
<dbReference type="InterPro" id="IPR036249">
    <property type="entry name" value="Thioredoxin-like_sf"/>
</dbReference>
<evidence type="ECO:0000256" key="1">
    <source>
        <dbReference type="ARBA" id="ARBA00022490"/>
    </source>
</evidence>
<dbReference type="Proteomes" id="UP000234748">
    <property type="component" value="Unassembled WGS sequence"/>
</dbReference>
<organism evidence="3 4">
    <name type="scientific">Peribacillus deserti</name>
    <dbReference type="NCBI Taxonomy" id="673318"/>
    <lineage>
        <taxon>Bacteria</taxon>
        <taxon>Bacillati</taxon>
        <taxon>Bacillota</taxon>
        <taxon>Bacilli</taxon>
        <taxon>Bacillales</taxon>
        <taxon>Bacillaceae</taxon>
        <taxon>Peribacillus</taxon>
    </lineage>
</organism>
<comment type="subunit">
    <text evidence="2">Interacts with Spx.</text>
</comment>